<protein>
    <submittedName>
        <fullName evidence="8">TldD/PmbA family protein</fullName>
    </submittedName>
</protein>
<dbReference type="InterPro" id="IPR002510">
    <property type="entry name" value="Metalloprtase-TldD/E_N"/>
</dbReference>
<dbReference type="InterPro" id="IPR045570">
    <property type="entry name" value="Metalloprtase-TldD/E_cen_dom"/>
</dbReference>
<dbReference type="Pfam" id="PF19289">
    <property type="entry name" value="PmbA_TldD_3rd"/>
    <property type="match status" value="1"/>
</dbReference>
<dbReference type="InterPro" id="IPR045569">
    <property type="entry name" value="Metalloprtase-TldD/E_C"/>
</dbReference>
<dbReference type="PIRSF" id="PIRSF004919">
    <property type="entry name" value="TldD"/>
    <property type="match status" value="1"/>
</dbReference>
<dbReference type="InterPro" id="IPR025502">
    <property type="entry name" value="TldD"/>
</dbReference>
<dbReference type="AlphaFoldDB" id="A0A7J3T8P3"/>
<proteinExistence type="inferred from homology"/>
<dbReference type="InterPro" id="IPR036059">
    <property type="entry name" value="TldD/PmbA_sf"/>
</dbReference>
<keyword evidence="2" id="KW-0645">Protease</keyword>
<keyword evidence="3" id="KW-0378">Hydrolase</keyword>
<feature type="domain" description="Metalloprotease TldD/E N-terminal" evidence="5">
    <location>
        <begin position="20"/>
        <end position="82"/>
    </location>
</feature>
<feature type="domain" description="Metalloprotease TldD/E central" evidence="7">
    <location>
        <begin position="112"/>
        <end position="219"/>
    </location>
</feature>
<reference evidence="8" key="1">
    <citation type="journal article" date="2020" name="mSystems">
        <title>Genome- and Community-Level Interaction Insights into Carbon Utilization and Element Cycling Functions of Hydrothermarchaeota in Hydrothermal Sediment.</title>
        <authorList>
            <person name="Zhou Z."/>
            <person name="Liu Y."/>
            <person name="Xu W."/>
            <person name="Pan J."/>
            <person name="Luo Z.H."/>
            <person name="Li M."/>
        </authorList>
    </citation>
    <scope>NUCLEOTIDE SEQUENCE [LARGE SCALE GENOMIC DNA]</scope>
    <source>
        <strain evidence="8">HyVt-85</strain>
    </source>
</reference>
<dbReference type="EMBL" id="DRTM01000015">
    <property type="protein sequence ID" value="HHE75532.1"/>
    <property type="molecule type" value="Genomic_DNA"/>
</dbReference>
<comment type="caution">
    <text evidence="8">The sequence shown here is derived from an EMBL/GenBank/DDBJ whole genome shotgun (WGS) entry which is preliminary data.</text>
</comment>
<evidence type="ECO:0000259" key="6">
    <source>
        <dbReference type="Pfam" id="PF19289"/>
    </source>
</evidence>
<evidence type="ECO:0000313" key="8">
    <source>
        <dbReference type="EMBL" id="HHE75532.1"/>
    </source>
</evidence>
<evidence type="ECO:0000256" key="1">
    <source>
        <dbReference type="ARBA" id="ARBA00005836"/>
    </source>
</evidence>
<organism evidence="8">
    <name type="scientific">Candidatus Aciduliprofundum boonei</name>
    <dbReference type="NCBI Taxonomy" id="379547"/>
    <lineage>
        <taxon>Archaea</taxon>
        <taxon>Methanobacteriati</taxon>
        <taxon>Thermoplasmatota</taxon>
        <taxon>DHVE2 group</taxon>
        <taxon>Candidatus Aciduliprofundum</taxon>
    </lineage>
</organism>
<dbReference type="GO" id="GO:0005829">
    <property type="term" value="C:cytosol"/>
    <property type="evidence" value="ECO:0007669"/>
    <property type="project" value="TreeGrafter"/>
</dbReference>
<dbReference type="Pfam" id="PF19290">
    <property type="entry name" value="PmbA_TldD_2nd"/>
    <property type="match status" value="1"/>
</dbReference>
<dbReference type="Gene3D" id="3.30.2290.10">
    <property type="entry name" value="PmbA/TldD superfamily"/>
    <property type="match status" value="1"/>
</dbReference>
<dbReference type="PANTHER" id="PTHR30624">
    <property type="entry name" value="UNCHARACTERIZED PROTEIN TLDD AND PMBA"/>
    <property type="match status" value="1"/>
</dbReference>
<comment type="similarity">
    <text evidence="1">Belongs to the peptidase U62 family.</text>
</comment>
<evidence type="ECO:0000259" key="5">
    <source>
        <dbReference type="Pfam" id="PF01523"/>
    </source>
</evidence>
<dbReference type="Pfam" id="PF01523">
    <property type="entry name" value="PmbA_TldD_1st"/>
    <property type="match status" value="1"/>
</dbReference>
<keyword evidence="4" id="KW-0482">Metalloprotease</keyword>
<gene>
    <name evidence="8" type="ORF">ENL31_00195</name>
</gene>
<dbReference type="InterPro" id="IPR035068">
    <property type="entry name" value="TldD/PmbA_N"/>
</dbReference>
<evidence type="ECO:0000256" key="2">
    <source>
        <dbReference type="ARBA" id="ARBA00022670"/>
    </source>
</evidence>
<dbReference type="GO" id="GO:0008237">
    <property type="term" value="F:metallopeptidase activity"/>
    <property type="evidence" value="ECO:0007669"/>
    <property type="project" value="UniProtKB-KW"/>
</dbReference>
<name>A0A7J3T8P3_9ARCH</name>
<dbReference type="SUPFAM" id="SSF111283">
    <property type="entry name" value="Putative modulator of DNA gyrase, PmbA/TldD"/>
    <property type="match status" value="1"/>
</dbReference>
<evidence type="ECO:0000259" key="7">
    <source>
        <dbReference type="Pfam" id="PF19290"/>
    </source>
</evidence>
<feature type="domain" description="Metalloprotease TldD/E C-terminal" evidence="6">
    <location>
        <begin position="228"/>
        <end position="448"/>
    </location>
</feature>
<evidence type="ECO:0000256" key="3">
    <source>
        <dbReference type="ARBA" id="ARBA00022801"/>
    </source>
</evidence>
<dbReference type="GO" id="GO:0006508">
    <property type="term" value="P:proteolysis"/>
    <property type="evidence" value="ECO:0007669"/>
    <property type="project" value="UniProtKB-KW"/>
</dbReference>
<accession>A0A7J3T8P3</accession>
<dbReference type="Proteomes" id="UP000886130">
    <property type="component" value="Unassembled WGS sequence"/>
</dbReference>
<evidence type="ECO:0000256" key="4">
    <source>
        <dbReference type="ARBA" id="ARBA00023049"/>
    </source>
</evidence>
<dbReference type="InterPro" id="IPR051463">
    <property type="entry name" value="Peptidase_U62_metallo"/>
</dbReference>
<sequence length="457" mass="51534">MGDLSSIIKWAESTLDAEYVEIRFEDIERFHTRLRDRTFHTFTSSHSHGYGIRVLAQGAWGFSTTTKDREVKDAILDAYKMAKVSSNSRAEKIQLAEIDVIEDEVNSKMQIKPWEISVEDKIERMKNLEKLLKEDKNVISSDIRYEDATGTKILVTSEGTEIRWDVNYIWQYLWLTGKNERGRAAVRDEIGSVDKGWEIFQEESEEIVAERAHKKLHSQLMGVYPKRGEYPIVAAPIIVGIIAHEALGHLAEADLTINSPFHALIGKQIAPEYVSMSDRIVEGGFGNDIYDDEGSKVRDVHIIEKGILKDIMLNREYAFKYCRKPNGHARAENYSVPPIIRMRNTVFERGDHSFEELLEGIKFGYYLVDFRGGQAELNSSFQVGVQEGYVIRNGEIAESIKDTSISGIAIEALKKISAVGKDFGLEMGRCGKGQTAYVSSGGPHLRFDCGIVVGGQR</sequence>
<dbReference type="PANTHER" id="PTHR30624:SF0">
    <property type="entry name" value="METALLOPROTEASE SLR0863"/>
    <property type="match status" value="1"/>
</dbReference>